<dbReference type="Gene3D" id="2.130.10.10">
    <property type="entry name" value="YVTN repeat-like/Quinoprotein amine dehydrogenase"/>
    <property type="match status" value="5"/>
</dbReference>
<dbReference type="PANTHER" id="PTHR43739">
    <property type="entry name" value="XYLOGLUCANASE (EUROFUNG)"/>
    <property type="match status" value="1"/>
</dbReference>
<dbReference type="InterPro" id="IPR015943">
    <property type="entry name" value="WD40/YVTN_repeat-like_dom_sf"/>
</dbReference>
<reference evidence="2" key="2">
    <citation type="submission" date="2023-01" db="EMBL/GenBank/DDBJ databases">
        <title>Draft genome sequence of Portibacter lacus strain NBRC 108769.</title>
        <authorList>
            <person name="Sun Q."/>
            <person name="Mori K."/>
        </authorList>
    </citation>
    <scope>NUCLEOTIDE SEQUENCE</scope>
    <source>
        <strain evidence="2">NBRC 108769</strain>
    </source>
</reference>
<feature type="chain" id="PRO_5041374888" description="Glycosyl hydrolase" evidence="1">
    <location>
        <begin position="24"/>
        <end position="940"/>
    </location>
</feature>
<sequence>MTKTTRLLLSAVTCLLLTTSAFSQGFQPPSSRAKDRAEAFEKREALKKSSPFNQIPFINVGPTVMSGRVVDIEVNPDNPTTFYVAYASGGLWKTINNGTSFDPIFDNEAVMTIGDFDVDWKNGVIYVGTGEVNSSRSSYAGLGVFKSTDDGKSWKNVGLEDSHHIGKVIISESNPNEVLVAALGHLYSDNSERGVFKSKDGGTTWEKTLFIDDRTGVVDLEQDPQNDQIFYASSWERERRAWDFVEAGEGSAIYKSVDGGESFSKLTTADSGFPVGQGVGRIGLSMHHKDGVEKIYALLDNYERRPAEPIDETKLSKDQLRTMSKDEFLSLDNKLLSGFLNSYRFDKKYNADKLKMMVKSDEIKPIALVEFVEDANSLLFDTQVIGAEVYVSINGGTTWKKTHDGYIEYLYNSYGYYFGMIEVSPSNPDKLYIAGVPILSSNDAGKTWKNINKENVHVDHHALWINPNMPGHLINGNDGGVNITYDDGEHWIKCNSPAVGQFYYVNVDNEDPYNIYGGAQDNGVWYGPSNYKASSRWHGTGDYPYKALVGGDGMQIQIDSRNSDIVYAGSQYGNYYRINKKTGQRARLTPSHELGERPYRWNWQAPILLSSHNQDVFYMGSNHLHRSMDQGKSFTTISKDLTNGGRKGDVAYGTLSTIDESVFRFGLIYTGSDDGVIQVSKDGGFTWDRISNKLPQDMWVSRVRASTHKESRVYASLNGYRWDDFTPYLYISDDYGQNWSRIGQELPHEAINVVKEDPVDEDVLYVGTDHGVYVSTDRGVTFTIMSKDLPAVAVHDLVIQEKSKEIVLGTHGRSFYKADIEPIQEFNKIKSEKLHIFALEDVRKSSRWGSKPSIFNRDTEPKFEIKIYASNAQNAIINIKNEEGKIIQTLNKELPYGISLITYNLSAIEGSEKADDGNFYLERGKYVIESGASKQEFEVK</sequence>
<dbReference type="GO" id="GO:0010411">
    <property type="term" value="P:xyloglucan metabolic process"/>
    <property type="evidence" value="ECO:0007669"/>
    <property type="project" value="TreeGrafter"/>
</dbReference>
<keyword evidence="3" id="KW-1185">Reference proteome</keyword>
<dbReference type="RefSeq" id="WP_235293085.1">
    <property type="nucleotide sequence ID" value="NZ_BSOH01000005.1"/>
</dbReference>
<evidence type="ECO:0000256" key="1">
    <source>
        <dbReference type="SAM" id="SignalP"/>
    </source>
</evidence>
<gene>
    <name evidence="2" type="ORF">GCM10007940_08990</name>
</gene>
<accession>A0AA37SNF5</accession>
<proteinExistence type="predicted"/>
<evidence type="ECO:0000313" key="3">
    <source>
        <dbReference type="Proteomes" id="UP001156666"/>
    </source>
</evidence>
<dbReference type="CDD" id="cd15482">
    <property type="entry name" value="Sialidase_non-viral"/>
    <property type="match status" value="2"/>
</dbReference>
<comment type="caution">
    <text evidence="2">The sequence shown here is derived from an EMBL/GenBank/DDBJ whole genome shotgun (WGS) entry which is preliminary data.</text>
</comment>
<evidence type="ECO:0000313" key="2">
    <source>
        <dbReference type="EMBL" id="GLR16284.1"/>
    </source>
</evidence>
<reference evidence="2" key="1">
    <citation type="journal article" date="2014" name="Int. J. Syst. Evol. Microbiol.">
        <title>Complete genome sequence of Corynebacterium casei LMG S-19264T (=DSM 44701T), isolated from a smear-ripened cheese.</title>
        <authorList>
            <consortium name="US DOE Joint Genome Institute (JGI-PGF)"/>
            <person name="Walter F."/>
            <person name="Albersmeier A."/>
            <person name="Kalinowski J."/>
            <person name="Ruckert C."/>
        </authorList>
    </citation>
    <scope>NUCLEOTIDE SEQUENCE</scope>
    <source>
        <strain evidence="2">NBRC 108769</strain>
    </source>
</reference>
<dbReference type="AlphaFoldDB" id="A0AA37SNF5"/>
<dbReference type="EMBL" id="BSOH01000005">
    <property type="protein sequence ID" value="GLR16284.1"/>
    <property type="molecule type" value="Genomic_DNA"/>
</dbReference>
<protein>
    <recommendedName>
        <fullName evidence="4">Glycosyl hydrolase</fullName>
    </recommendedName>
</protein>
<name>A0AA37SNF5_9BACT</name>
<dbReference type="InterPro" id="IPR052025">
    <property type="entry name" value="Xyloglucanase_GH74"/>
</dbReference>
<dbReference type="InterPro" id="IPR036278">
    <property type="entry name" value="Sialidase_sf"/>
</dbReference>
<dbReference type="PANTHER" id="PTHR43739:SF5">
    <property type="entry name" value="EXO-ALPHA-SIALIDASE"/>
    <property type="match status" value="1"/>
</dbReference>
<dbReference type="Proteomes" id="UP001156666">
    <property type="component" value="Unassembled WGS sequence"/>
</dbReference>
<feature type="signal peptide" evidence="1">
    <location>
        <begin position="1"/>
        <end position="23"/>
    </location>
</feature>
<keyword evidence="1" id="KW-0732">Signal</keyword>
<evidence type="ECO:0008006" key="4">
    <source>
        <dbReference type="Google" id="ProtNLM"/>
    </source>
</evidence>
<organism evidence="2 3">
    <name type="scientific">Portibacter lacus</name>
    <dbReference type="NCBI Taxonomy" id="1099794"/>
    <lineage>
        <taxon>Bacteria</taxon>
        <taxon>Pseudomonadati</taxon>
        <taxon>Bacteroidota</taxon>
        <taxon>Saprospiria</taxon>
        <taxon>Saprospirales</taxon>
        <taxon>Haliscomenobacteraceae</taxon>
        <taxon>Portibacter</taxon>
    </lineage>
</organism>
<dbReference type="SUPFAM" id="SSF50939">
    <property type="entry name" value="Sialidases"/>
    <property type="match status" value="2"/>
</dbReference>